<dbReference type="Proteomes" id="UP000747542">
    <property type="component" value="Unassembled WGS sequence"/>
</dbReference>
<sequence length="50" mass="5629">MPFSESVISNLPESSVRTHATESVFPSVIDLFNTLTLTYRYRLQPSSVNP</sequence>
<gene>
    <name evidence="1" type="ORF">Hamer_G022837</name>
</gene>
<feature type="non-terminal residue" evidence="1">
    <location>
        <position position="50"/>
    </location>
</feature>
<evidence type="ECO:0000313" key="1">
    <source>
        <dbReference type="EMBL" id="KAG7172841.1"/>
    </source>
</evidence>
<accession>A0A8J5N3Z8</accession>
<proteinExistence type="predicted"/>
<dbReference type="AlphaFoldDB" id="A0A8J5N3Z8"/>
<name>A0A8J5N3Z8_HOMAM</name>
<organism evidence="1 2">
    <name type="scientific">Homarus americanus</name>
    <name type="common">American lobster</name>
    <dbReference type="NCBI Taxonomy" id="6706"/>
    <lineage>
        <taxon>Eukaryota</taxon>
        <taxon>Metazoa</taxon>
        <taxon>Ecdysozoa</taxon>
        <taxon>Arthropoda</taxon>
        <taxon>Crustacea</taxon>
        <taxon>Multicrustacea</taxon>
        <taxon>Malacostraca</taxon>
        <taxon>Eumalacostraca</taxon>
        <taxon>Eucarida</taxon>
        <taxon>Decapoda</taxon>
        <taxon>Pleocyemata</taxon>
        <taxon>Astacidea</taxon>
        <taxon>Nephropoidea</taxon>
        <taxon>Nephropidae</taxon>
        <taxon>Homarus</taxon>
    </lineage>
</organism>
<evidence type="ECO:0000313" key="2">
    <source>
        <dbReference type="Proteomes" id="UP000747542"/>
    </source>
</evidence>
<protein>
    <submittedName>
        <fullName evidence="1">Uncharacterized protein</fullName>
    </submittedName>
</protein>
<keyword evidence="2" id="KW-1185">Reference proteome</keyword>
<dbReference type="EMBL" id="JAHLQT010010410">
    <property type="protein sequence ID" value="KAG7172841.1"/>
    <property type="molecule type" value="Genomic_DNA"/>
</dbReference>
<comment type="caution">
    <text evidence="1">The sequence shown here is derived from an EMBL/GenBank/DDBJ whole genome shotgun (WGS) entry which is preliminary data.</text>
</comment>
<reference evidence="1" key="1">
    <citation type="journal article" date="2021" name="Sci. Adv.">
        <title>The American lobster genome reveals insights on longevity, neural, and immune adaptations.</title>
        <authorList>
            <person name="Polinski J.M."/>
            <person name="Zimin A.V."/>
            <person name="Clark K.F."/>
            <person name="Kohn A.B."/>
            <person name="Sadowski N."/>
            <person name="Timp W."/>
            <person name="Ptitsyn A."/>
            <person name="Khanna P."/>
            <person name="Romanova D.Y."/>
            <person name="Williams P."/>
            <person name="Greenwood S.J."/>
            <person name="Moroz L.L."/>
            <person name="Walt D.R."/>
            <person name="Bodnar A.G."/>
        </authorList>
    </citation>
    <scope>NUCLEOTIDE SEQUENCE</scope>
    <source>
        <strain evidence="1">GMGI-L3</strain>
    </source>
</reference>